<dbReference type="RefSeq" id="WP_127055884.1">
    <property type="nucleotide sequence ID" value="NZ_RSCM01000016.1"/>
</dbReference>
<dbReference type="AlphaFoldDB" id="A0A433UIZ4"/>
<sequence>MKPVLIDTNILSFFFRNHSLVVERFQAYLKEHNKINISIITYYEIVSGLKHRDAQKQLISFLEFASCNTVLPLTTNSATISADIYANLRNKGTPIDDIDILIAGIAVANDLIIVTNNIRDFGKIENLEIQDWSK</sequence>
<evidence type="ECO:0000256" key="7">
    <source>
        <dbReference type="ARBA" id="ARBA00038093"/>
    </source>
</evidence>
<comment type="cofactor">
    <cofactor evidence="1">
        <name>Mg(2+)</name>
        <dbReference type="ChEBI" id="CHEBI:18420"/>
    </cofactor>
</comment>
<keyword evidence="6" id="KW-0460">Magnesium</keyword>
<keyword evidence="10" id="KW-1185">Reference proteome</keyword>
<dbReference type="PANTHER" id="PTHR33653">
    <property type="entry name" value="RIBONUCLEASE VAPC2"/>
    <property type="match status" value="1"/>
</dbReference>
<evidence type="ECO:0000313" key="9">
    <source>
        <dbReference type="EMBL" id="RUS93818.1"/>
    </source>
</evidence>
<dbReference type="InterPro" id="IPR002716">
    <property type="entry name" value="PIN_dom"/>
</dbReference>
<dbReference type="GO" id="GO:0016787">
    <property type="term" value="F:hydrolase activity"/>
    <property type="evidence" value="ECO:0007669"/>
    <property type="project" value="UniProtKB-KW"/>
</dbReference>
<keyword evidence="4" id="KW-0479">Metal-binding</keyword>
<keyword evidence="5" id="KW-0378">Hydrolase</keyword>
<dbReference type="GO" id="GO:0046872">
    <property type="term" value="F:metal ion binding"/>
    <property type="evidence" value="ECO:0007669"/>
    <property type="project" value="UniProtKB-KW"/>
</dbReference>
<dbReference type="GO" id="GO:0004519">
    <property type="term" value="F:endonuclease activity"/>
    <property type="evidence" value="ECO:0007669"/>
    <property type="project" value="UniProtKB-KW"/>
</dbReference>
<dbReference type="PANTHER" id="PTHR33653:SF1">
    <property type="entry name" value="RIBONUCLEASE VAPC2"/>
    <property type="match status" value="1"/>
</dbReference>
<evidence type="ECO:0000256" key="5">
    <source>
        <dbReference type="ARBA" id="ARBA00022801"/>
    </source>
</evidence>
<evidence type="ECO:0000256" key="4">
    <source>
        <dbReference type="ARBA" id="ARBA00022723"/>
    </source>
</evidence>
<reference evidence="9 10" key="1">
    <citation type="journal article" date="2019" name="Genome Biol. Evol.">
        <title>Day and night: Metabolic profiles and evolutionary relationships of six axenic non-marine cyanobacteria.</title>
        <authorList>
            <person name="Will S.E."/>
            <person name="Henke P."/>
            <person name="Boedeker C."/>
            <person name="Huang S."/>
            <person name="Brinkmann H."/>
            <person name="Rohde M."/>
            <person name="Jarek M."/>
            <person name="Friedl T."/>
            <person name="Seufert S."/>
            <person name="Schumacher M."/>
            <person name="Overmann J."/>
            <person name="Neumann-Schaal M."/>
            <person name="Petersen J."/>
        </authorList>
    </citation>
    <scope>NUCLEOTIDE SEQUENCE [LARGE SCALE GENOMIC DNA]</scope>
    <source>
        <strain evidence="9 10">SAG 1403-4b</strain>
    </source>
</reference>
<evidence type="ECO:0000259" key="8">
    <source>
        <dbReference type="Pfam" id="PF01850"/>
    </source>
</evidence>
<gene>
    <name evidence="9" type="primary">mvpA</name>
    <name evidence="9" type="ORF">DSM107003_40540</name>
</gene>
<dbReference type="SUPFAM" id="SSF88723">
    <property type="entry name" value="PIN domain-like"/>
    <property type="match status" value="1"/>
</dbReference>
<dbReference type="Pfam" id="PF01850">
    <property type="entry name" value="PIN"/>
    <property type="match status" value="1"/>
</dbReference>
<dbReference type="EMBL" id="RSCM01000016">
    <property type="protein sequence ID" value="RUS93818.1"/>
    <property type="molecule type" value="Genomic_DNA"/>
</dbReference>
<name>A0A433UIZ4_ANAVA</name>
<evidence type="ECO:0000256" key="1">
    <source>
        <dbReference type="ARBA" id="ARBA00001946"/>
    </source>
</evidence>
<evidence type="ECO:0000256" key="3">
    <source>
        <dbReference type="ARBA" id="ARBA00022722"/>
    </source>
</evidence>
<evidence type="ECO:0000313" key="10">
    <source>
        <dbReference type="Proteomes" id="UP000276103"/>
    </source>
</evidence>
<dbReference type="OrthoDB" id="9796690at2"/>
<dbReference type="CDD" id="cd18744">
    <property type="entry name" value="PIN_VapC4-5_FitB-like"/>
    <property type="match status" value="1"/>
</dbReference>
<comment type="similarity">
    <text evidence="7">Belongs to the PINc/VapC protein family.</text>
</comment>
<keyword evidence="3" id="KW-0540">Nuclease</keyword>
<dbReference type="InterPro" id="IPR029060">
    <property type="entry name" value="PIN-like_dom_sf"/>
</dbReference>
<accession>A0A433UIZ4</accession>
<keyword evidence="9" id="KW-0255">Endonuclease</keyword>
<dbReference type="Proteomes" id="UP000276103">
    <property type="component" value="Unassembled WGS sequence"/>
</dbReference>
<organism evidence="9 10">
    <name type="scientific">Trichormus variabilis SAG 1403-4b</name>
    <dbReference type="NCBI Taxonomy" id="447716"/>
    <lineage>
        <taxon>Bacteria</taxon>
        <taxon>Bacillati</taxon>
        <taxon>Cyanobacteriota</taxon>
        <taxon>Cyanophyceae</taxon>
        <taxon>Nostocales</taxon>
        <taxon>Nostocaceae</taxon>
        <taxon>Trichormus</taxon>
    </lineage>
</organism>
<proteinExistence type="inferred from homology"/>
<comment type="caution">
    <text evidence="9">The sequence shown here is derived from an EMBL/GenBank/DDBJ whole genome shotgun (WGS) entry which is preliminary data.</text>
</comment>
<feature type="domain" description="PIN" evidence="8">
    <location>
        <begin position="4"/>
        <end position="124"/>
    </location>
</feature>
<evidence type="ECO:0000256" key="2">
    <source>
        <dbReference type="ARBA" id="ARBA00022649"/>
    </source>
</evidence>
<evidence type="ECO:0000256" key="6">
    <source>
        <dbReference type="ARBA" id="ARBA00022842"/>
    </source>
</evidence>
<dbReference type="InterPro" id="IPR050556">
    <property type="entry name" value="Type_II_TA_system_RNase"/>
</dbReference>
<protein>
    <submittedName>
        <fullName evidence="9">tRNA(fMet)-specific endonuclease VapC</fullName>
    </submittedName>
</protein>
<dbReference type="Gene3D" id="3.40.50.1010">
    <property type="entry name" value="5'-nuclease"/>
    <property type="match status" value="1"/>
</dbReference>
<keyword evidence="2" id="KW-1277">Toxin-antitoxin system</keyword>